<accession>A0ABU5QDE1</accession>
<keyword evidence="6 7" id="KW-0460">Magnesium</keyword>
<dbReference type="InterPro" id="IPR033942">
    <property type="entry name" value="IMPase"/>
</dbReference>
<evidence type="ECO:0000256" key="6">
    <source>
        <dbReference type="ARBA" id="ARBA00022842"/>
    </source>
</evidence>
<evidence type="ECO:0000256" key="1">
    <source>
        <dbReference type="ARBA" id="ARBA00001033"/>
    </source>
</evidence>
<reference evidence="8 9" key="1">
    <citation type="submission" date="2023-12" db="EMBL/GenBank/DDBJ databases">
        <title>Novel species of the genus Arcicella isolated from rivers.</title>
        <authorList>
            <person name="Lu H."/>
        </authorList>
    </citation>
    <scope>NUCLEOTIDE SEQUENCE [LARGE SCALE GENOMIC DNA]</scope>
    <source>
        <strain evidence="8 9">KCTC 23307</strain>
    </source>
</reference>
<dbReference type="PANTHER" id="PTHR20854">
    <property type="entry name" value="INOSITOL MONOPHOSPHATASE"/>
    <property type="match status" value="1"/>
</dbReference>
<dbReference type="PROSITE" id="PS00630">
    <property type="entry name" value="IMP_2"/>
    <property type="match status" value="1"/>
</dbReference>
<dbReference type="EC" id="3.1.3.25" evidence="7"/>
<dbReference type="Proteomes" id="UP001302949">
    <property type="component" value="Unassembled WGS sequence"/>
</dbReference>
<comment type="catalytic activity">
    <reaction evidence="1 7">
        <text>a myo-inositol phosphate + H2O = myo-inositol + phosphate</text>
        <dbReference type="Rhea" id="RHEA:24056"/>
        <dbReference type="ChEBI" id="CHEBI:15377"/>
        <dbReference type="ChEBI" id="CHEBI:17268"/>
        <dbReference type="ChEBI" id="CHEBI:43474"/>
        <dbReference type="ChEBI" id="CHEBI:84139"/>
        <dbReference type="EC" id="3.1.3.25"/>
    </reaction>
</comment>
<dbReference type="InterPro" id="IPR022337">
    <property type="entry name" value="Inositol_monophosphatase_SuhB"/>
</dbReference>
<protein>
    <recommendedName>
        <fullName evidence="7">Inositol-1-monophosphatase</fullName>
        <ecNumber evidence="7">3.1.3.25</ecNumber>
    </recommendedName>
</protein>
<dbReference type="CDD" id="cd01639">
    <property type="entry name" value="IMPase"/>
    <property type="match status" value="1"/>
</dbReference>
<dbReference type="Gene3D" id="3.40.190.80">
    <property type="match status" value="1"/>
</dbReference>
<keyword evidence="5 7" id="KW-0378">Hydrolase</keyword>
<dbReference type="Pfam" id="PF00459">
    <property type="entry name" value="Inositol_P"/>
    <property type="match status" value="1"/>
</dbReference>
<dbReference type="EMBL" id="JAYFUM010000021">
    <property type="protein sequence ID" value="MEA5140846.1"/>
    <property type="molecule type" value="Genomic_DNA"/>
</dbReference>
<dbReference type="PRINTS" id="PR01959">
    <property type="entry name" value="SBIMPHPHTASE"/>
</dbReference>
<comment type="similarity">
    <text evidence="3 7">Belongs to the inositol monophosphatase superfamily.</text>
</comment>
<sequence length="268" mass="29562">MNLEQLTSEVANLARQTGEFVRKVTSEFSKESIEYKGLNDLVSYVDKQTEEKLVAGLAAILPEAGFIAEEGTAEQAENHELAWIIDPVDGTTNYIHGVPVFAISIALIKESKIVLGVVYEINRDECFSAWLGGGAYLNGNAIKVSSAKTLGESLIATGFPYYDFELMENYINILKELMQKSHGLRRFGAAAVDLVYTACGRFDGFFEYNLKPWDVAAGTLIVQEAGGFVSDFRKGDDFVFGRELIAGCGMFPELQEVIIRNWNQGKAL</sequence>
<evidence type="ECO:0000256" key="2">
    <source>
        <dbReference type="ARBA" id="ARBA00001946"/>
    </source>
</evidence>
<evidence type="ECO:0000313" key="9">
    <source>
        <dbReference type="Proteomes" id="UP001302949"/>
    </source>
</evidence>
<keyword evidence="4 7" id="KW-0479">Metal-binding</keyword>
<dbReference type="InterPro" id="IPR000760">
    <property type="entry name" value="Inositol_monophosphatase-like"/>
</dbReference>
<evidence type="ECO:0000256" key="5">
    <source>
        <dbReference type="ARBA" id="ARBA00022801"/>
    </source>
</evidence>
<evidence type="ECO:0000256" key="4">
    <source>
        <dbReference type="ARBA" id="ARBA00022723"/>
    </source>
</evidence>
<dbReference type="SUPFAM" id="SSF56655">
    <property type="entry name" value="Carbohydrate phosphatase"/>
    <property type="match status" value="1"/>
</dbReference>
<dbReference type="RefSeq" id="WP_323298002.1">
    <property type="nucleotide sequence ID" value="NZ_JAYFUM010000021.1"/>
</dbReference>
<gene>
    <name evidence="8" type="ORF">VB248_16970</name>
</gene>
<name>A0ABU5QDE1_9BACT</name>
<proteinExistence type="inferred from homology"/>
<organism evidence="8 9">
    <name type="scientific">Arcicella rigui</name>
    <dbReference type="NCBI Taxonomy" id="797020"/>
    <lineage>
        <taxon>Bacteria</taxon>
        <taxon>Pseudomonadati</taxon>
        <taxon>Bacteroidota</taxon>
        <taxon>Cytophagia</taxon>
        <taxon>Cytophagales</taxon>
        <taxon>Flectobacillaceae</taxon>
        <taxon>Arcicella</taxon>
    </lineage>
</organism>
<evidence type="ECO:0000256" key="7">
    <source>
        <dbReference type="RuleBase" id="RU364068"/>
    </source>
</evidence>
<dbReference type="Gene3D" id="3.30.540.10">
    <property type="entry name" value="Fructose-1,6-Bisphosphatase, subunit A, domain 1"/>
    <property type="match status" value="1"/>
</dbReference>
<comment type="caution">
    <text evidence="8">The sequence shown here is derived from an EMBL/GenBank/DDBJ whole genome shotgun (WGS) entry which is preliminary data.</text>
</comment>
<dbReference type="InterPro" id="IPR020550">
    <property type="entry name" value="Inositol_monophosphatase_CS"/>
</dbReference>
<dbReference type="PROSITE" id="PS00629">
    <property type="entry name" value="IMP_1"/>
    <property type="match status" value="1"/>
</dbReference>
<dbReference type="InterPro" id="IPR020583">
    <property type="entry name" value="Inositol_monoP_metal-BS"/>
</dbReference>
<dbReference type="PANTHER" id="PTHR20854:SF4">
    <property type="entry name" value="INOSITOL-1-MONOPHOSPHATASE-RELATED"/>
    <property type="match status" value="1"/>
</dbReference>
<evidence type="ECO:0000256" key="3">
    <source>
        <dbReference type="ARBA" id="ARBA00009759"/>
    </source>
</evidence>
<dbReference type="PRINTS" id="PR00377">
    <property type="entry name" value="IMPHPHTASES"/>
</dbReference>
<evidence type="ECO:0000313" key="8">
    <source>
        <dbReference type="EMBL" id="MEA5140846.1"/>
    </source>
</evidence>
<keyword evidence="9" id="KW-1185">Reference proteome</keyword>
<dbReference type="GO" id="GO:0016787">
    <property type="term" value="F:hydrolase activity"/>
    <property type="evidence" value="ECO:0007669"/>
    <property type="project" value="UniProtKB-KW"/>
</dbReference>
<comment type="cofactor">
    <cofactor evidence="2 7">
        <name>Mg(2+)</name>
        <dbReference type="ChEBI" id="CHEBI:18420"/>
    </cofactor>
</comment>